<dbReference type="PROSITE" id="PS50887">
    <property type="entry name" value="GGDEF"/>
    <property type="match status" value="1"/>
</dbReference>
<reference evidence="2 3" key="1">
    <citation type="submission" date="2021-11" db="EMBL/GenBank/DDBJ databases">
        <title>Lacrimispora sp. nov. NSJ-141 isolated from human feces.</title>
        <authorList>
            <person name="Abdugheni R."/>
        </authorList>
    </citation>
    <scope>NUCLEOTIDE SEQUENCE [LARGE SCALE GENOMIC DNA]</scope>
    <source>
        <strain evidence="2 3">NSJ-141</strain>
    </source>
</reference>
<evidence type="ECO:0000313" key="2">
    <source>
        <dbReference type="EMBL" id="MCD2493435.1"/>
    </source>
</evidence>
<comment type="caution">
    <text evidence="2">The sequence shown here is derived from an EMBL/GenBank/DDBJ whole genome shotgun (WGS) entry which is preliminary data.</text>
</comment>
<protein>
    <submittedName>
        <fullName evidence="2">Diguanylate cyclase</fullName>
        <ecNumber evidence="2">2.7.7.65</ecNumber>
    </submittedName>
</protein>
<dbReference type="RefSeq" id="WP_231063290.1">
    <property type="nucleotide sequence ID" value="NZ_JAJNOR010000008.1"/>
</dbReference>
<proteinExistence type="predicted"/>
<name>A0AAP2W9J2_9FIRM</name>
<organism evidence="2 3">
    <name type="scientific">Lientehia hominis</name>
    <dbReference type="NCBI Taxonomy" id="2897778"/>
    <lineage>
        <taxon>Bacteria</taxon>
        <taxon>Bacillati</taxon>
        <taxon>Bacillota</taxon>
        <taxon>Clostridia</taxon>
        <taxon>Lachnospirales</taxon>
        <taxon>Lachnospiraceae</taxon>
        <taxon>Lientehia</taxon>
    </lineage>
</organism>
<dbReference type="Pfam" id="PF00990">
    <property type="entry name" value="GGDEF"/>
    <property type="match status" value="1"/>
</dbReference>
<dbReference type="InterPro" id="IPR029787">
    <property type="entry name" value="Nucleotide_cyclase"/>
</dbReference>
<dbReference type="Proteomes" id="UP001299265">
    <property type="component" value="Unassembled WGS sequence"/>
</dbReference>
<dbReference type="GO" id="GO:0052621">
    <property type="term" value="F:diguanylate cyclase activity"/>
    <property type="evidence" value="ECO:0007669"/>
    <property type="project" value="UniProtKB-EC"/>
</dbReference>
<evidence type="ECO:0000259" key="1">
    <source>
        <dbReference type="PROSITE" id="PS50887"/>
    </source>
</evidence>
<evidence type="ECO:0000313" key="3">
    <source>
        <dbReference type="Proteomes" id="UP001299265"/>
    </source>
</evidence>
<dbReference type="AlphaFoldDB" id="A0AAP2W9J2"/>
<keyword evidence="3" id="KW-1185">Reference proteome</keyword>
<keyword evidence="2" id="KW-0808">Transferase</keyword>
<dbReference type="InterPro" id="IPR043128">
    <property type="entry name" value="Rev_trsase/Diguanyl_cyclase"/>
</dbReference>
<keyword evidence="2" id="KW-0548">Nucleotidyltransferase</keyword>
<dbReference type="Gene3D" id="3.30.70.270">
    <property type="match status" value="1"/>
</dbReference>
<feature type="domain" description="GGDEF" evidence="1">
    <location>
        <begin position="1"/>
        <end position="58"/>
    </location>
</feature>
<dbReference type="EC" id="2.7.7.65" evidence="2"/>
<sequence length="58" mass="6756">MADVDNFKKIDNQYGHEAGDVVLICMSNITEEICKRHKVQLHGHCEEADRGRRRTSWN</sequence>
<gene>
    <name evidence="2" type="ORF">LQE92_12500</name>
</gene>
<dbReference type="SUPFAM" id="SSF55073">
    <property type="entry name" value="Nucleotide cyclase"/>
    <property type="match status" value="1"/>
</dbReference>
<dbReference type="InterPro" id="IPR000160">
    <property type="entry name" value="GGDEF_dom"/>
</dbReference>
<accession>A0AAP2W9J2</accession>
<dbReference type="EMBL" id="JAJNOR010000008">
    <property type="protein sequence ID" value="MCD2493435.1"/>
    <property type="molecule type" value="Genomic_DNA"/>
</dbReference>